<dbReference type="EMBL" id="CP132942">
    <property type="protein sequence ID" value="XCB32969.1"/>
    <property type="molecule type" value="Genomic_DNA"/>
</dbReference>
<dbReference type="Pfam" id="PF13271">
    <property type="entry name" value="DUF4062"/>
    <property type="match status" value="1"/>
</dbReference>
<accession>A0AAU7ZPR0</accession>
<sequence length="514" mass="58363">MSTPSLITEQGFTGGFPVDLFISYGHIDNQANWITHLHSALQTRLQELLGTDQIVIWRDVKLNGLDLLWDTIRPKVTGSALFLSVLSPRYVSSDSCRQEVDCFVEAAERDNRWRSDTQSRLIRVVKTRLAEGVQQPLSFDATLGYEFYQTDDQNPDIFYEFGSQEGRPRFDNFAERVNVLAQTVARALLKFRQAKRATKPNVRTIFLSPTTRDLEQYRLSIQSELVGRGHNVIPTVPLPYTAAELVSTIESLLANADVSVQLIGRNYGLIPEEETRSLGELSYDLTLAQGARINFHQLIWIPEDLQNPENAQQTFITKLRGTQDEPAVSGKADVFETSFESFKEGVLDVLSQKLEVPPIPVAIKTKAVYLLCDQPDLKEEQLRKIKAYLRSYGYPVEVPVFQGDPEELRMMEEELILDTDAALIYYGTAKDLWVMRKRKSILKVLSSRPKGRNYTRALYLATPKDDIKAANYLAVSDHNYLEIMGFSPLLLLGDCEDFGPEKITPFIQLLEKEQ</sequence>
<reference evidence="2" key="2">
    <citation type="journal article" date="2024" name="Environ. Microbiol.">
        <title>Genome analysis and description of Tunturibacter gen. nov. expands the diversity of Terriglobia in tundra soils.</title>
        <authorList>
            <person name="Messyasz A."/>
            <person name="Mannisto M.K."/>
            <person name="Kerkhof L.J."/>
            <person name="Haggblom M.M."/>
        </authorList>
    </citation>
    <scope>NUCLEOTIDE SEQUENCE</scope>
    <source>
        <strain evidence="2">X5P6</strain>
    </source>
</reference>
<dbReference type="InterPro" id="IPR035897">
    <property type="entry name" value="Toll_tir_struct_dom_sf"/>
</dbReference>
<evidence type="ECO:0000259" key="1">
    <source>
        <dbReference type="Pfam" id="PF13271"/>
    </source>
</evidence>
<reference evidence="2" key="1">
    <citation type="submission" date="2023-08" db="EMBL/GenBank/DDBJ databases">
        <authorList>
            <person name="Messyasz A."/>
            <person name="Mannisto M.K."/>
            <person name="Kerkhof L.J."/>
            <person name="Haggblom M."/>
        </authorList>
    </citation>
    <scope>NUCLEOTIDE SEQUENCE</scope>
    <source>
        <strain evidence="2">X5P6</strain>
    </source>
</reference>
<dbReference type="Gene3D" id="3.40.50.10140">
    <property type="entry name" value="Toll/interleukin-1 receptor homology (TIR) domain"/>
    <property type="match status" value="1"/>
</dbReference>
<protein>
    <submittedName>
        <fullName evidence="2">TIR domain-containing protein</fullName>
    </submittedName>
</protein>
<gene>
    <name evidence="2" type="ORF">RBB77_21515</name>
</gene>
<dbReference type="InterPro" id="IPR025139">
    <property type="entry name" value="DUF4062"/>
</dbReference>
<dbReference type="SUPFAM" id="SSF52200">
    <property type="entry name" value="Toll/Interleukin receptor TIR domain"/>
    <property type="match status" value="1"/>
</dbReference>
<dbReference type="KEGG" id="tpsc:RBB77_21515"/>
<dbReference type="RefSeq" id="WP_353063811.1">
    <property type="nucleotide sequence ID" value="NZ_CP132942.1"/>
</dbReference>
<evidence type="ECO:0000313" key="2">
    <source>
        <dbReference type="EMBL" id="XCB32969.1"/>
    </source>
</evidence>
<feature type="domain" description="DUF4062" evidence="1">
    <location>
        <begin position="205"/>
        <end position="284"/>
    </location>
</feature>
<organism evidence="2">
    <name type="scientific">Tunturiibacter psychrotolerans</name>
    <dbReference type="NCBI Taxonomy" id="3069686"/>
    <lineage>
        <taxon>Bacteria</taxon>
        <taxon>Pseudomonadati</taxon>
        <taxon>Acidobacteriota</taxon>
        <taxon>Terriglobia</taxon>
        <taxon>Terriglobales</taxon>
        <taxon>Acidobacteriaceae</taxon>
        <taxon>Tunturiibacter</taxon>
    </lineage>
</organism>
<dbReference type="AlphaFoldDB" id="A0AAU7ZPR0"/>
<name>A0AAU7ZPR0_9BACT</name>
<proteinExistence type="predicted"/>